<dbReference type="GO" id="GO:0016740">
    <property type="term" value="F:transferase activity"/>
    <property type="evidence" value="ECO:0007669"/>
    <property type="project" value="UniProtKB-KW"/>
</dbReference>
<dbReference type="AlphaFoldDB" id="A0A7W3Y188"/>
<dbReference type="Gene3D" id="3.40.630.30">
    <property type="match status" value="1"/>
</dbReference>
<dbReference type="EMBL" id="VKHT01000160">
    <property type="protein sequence ID" value="MBB0244015.1"/>
    <property type="molecule type" value="Genomic_DNA"/>
</dbReference>
<protein>
    <submittedName>
        <fullName evidence="1">N-acetyltransferase</fullName>
    </submittedName>
</protein>
<evidence type="ECO:0000313" key="1">
    <source>
        <dbReference type="EMBL" id="MBB0244015.1"/>
    </source>
</evidence>
<dbReference type="InterPro" id="IPR016181">
    <property type="entry name" value="Acyl_CoA_acyltransferase"/>
</dbReference>
<comment type="caution">
    <text evidence="1">The sequence shown here is derived from an EMBL/GenBank/DDBJ whole genome shotgun (WGS) entry which is preliminary data.</text>
</comment>
<name>A0A7W3Y188_9ACTN</name>
<accession>A0A7W3Y188</accession>
<keyword evidence="2" id="KW-1185">Reference proteome</keyword>
<keyword evidence="1" id="KW-0808">Transferase</keyword>
<dbReference type="SUPFAM" id="SSF55729">
    <property type="entry name" value="Acyl-CoA N-acyltransferases (Nat)"/>
    <property type="match status" value="1"/>
</dbReference>
<organism evidence="1 2">
    <name type="scientific">Streptomyces alkaliphilus</name>
    <dbReference type="NCBI Taxonomy" id="1472722"/>
    <lineage>
        <taxon>Bacteria</taxon>
        <taxon>Bacillati</taxon>
        <taxon>Actinomycetota</taxon>
        <taxon>Actinomycetes</taxon>
        <taxon>Kitasatosporales</taxon>
        <taxon>Streptomycetaceae</taxon>
        <taxon>Streptomyces</taxon>
    </lineage>
</organism>
<proteinExistence type="predicted"/>
<feature type="non-terminal residue" evidence="1">
    <location>
        <position position="140"/>
    </location>
</feature>
<gene>
    <name evidence="1" type="ORF">FNQ90_07800</name>
</gene>
<sequence>MRIRQAGEGDVAAASAILGEAFEDDPLLCSFVPKGPDRRAHLTRLFAALMRRGVLRHGAVDLAEVPGRGIVGVAVWEGPGRTPGEGWATLRESGSLLRVMGPRGLVTALPVLRDMARRRPRREHWYLDQLGVSAAGRGQG</sequence>
<dbReference type="Proteomes" id="UP000538929">
    <property type="component" value="Unassembled WGS sequence"/>
</dbReference>
<evidence type="ECO:0000313" key="2">
    <source>
        <dbReference type="Proteomes" id="UP000538929"/>
    </source>
</evidence>
<reference evidence="2" key="1">
    <citation type="submission" date="2019-10" db="EMBL/GenBank/DDBJ databases">
        <title>Streptomyces sp. nov., a novel actinobacterium isolated from alkaline environment.</title>
        <authorList>
            <person name="Golinska P."/>
        </authorList>
    </citation>
    <scope>NUCLEOTIDE SEQUENCE [LARGE SCALE GENOMIC DNA]</scope>
    <source>
        <strain evidence="2">DSM 42118</strain>
    </source>
</reference>